<dbReference type="AlphaFoldDB" id="A0A660E230"/>
<feature type="short sequence motif" description="Histidine triad motif" evidence="2 3">
    <location>
        <begin position="106"/>
        <end position="110"/>
    </location>
</feature>
<feature type="domain" description="HIT" evidence="4">
    <location>
        <begin position="13"/>
        <end position="123"/>
    </location>
</feature>
<evidence type="ECO:0000313" key="6">
    <source>
        <dbReference type="Proteomes" id="UP000289996"/>
    </source>
</evidence>
<proteinExistence type="predicted"/>
<reference evidence="5 6" key="1">
    <citation type="submission" date="2018-11" db="EMBL/GenBank/DDBJ databases">
        <authorList>
            <person name="Wuyts S."/>
        </authorList>
    </citation>
    <scope>NUCLEOTIDE SEQUENCE [LARGE SCALE GENOMIC DNA]</scope>
    <source>
        <strain evidence="5">Lactobacillus mudanjiangensis AMBF249</strain>
    </source>
</reference>
<dbReference type="InterPro" id="IPR011146">
    <property type="entry name" value="HIT-like"/>
</dbReference>
<sequence>MTAFEPKFDDDCIFCKIIKGDIPSYTVYEDDMVKAFLDISQGTPGHTLVIPKTHVPDLFAYDADLAGLVFSRIPKIAQAIKTSDENIIGMNVVNNNGAVAYQSVFHSHFHLIPRYSDKDDFRMIFKDNTKNYDETAYTKLQNAIKAQLTD</sequence>
<dbReference type="CDD" id="cd01277">
    <property type="entry name" value="HINT_subgroup"/>
    <property type="match status" value="1"/>
</dbReference>
<name>A0A660E230_9LACO</name>
<evidence type="ECO:0000259" key="4">
    <source>
        <dbReference type="PROSITE" id="PS51084"/>
    </source>
</evidence>
<accession>A0A660E230</accession>
<organism evidence="5 6">
    <name type="scientific">Lactiplantibacillus mudanjiangensis</name>
    <dbReference type="NCBI Taxonomy" id="1296538"/>
    <lineage>
        <taxon>Bacteria</taxon>
        <taxon>Bacillati</taxon>
        <taxon>Bacillota</taxon>
        <taxon>Bacilli</taxon>
        <taxon>Lactobacillales</taxon>
        <taxon>Lactobacillaceae</taxon>
        <taxon>Lactiplantibacillus</taxon>
    </lineage>
</organism>
<dbReference type="PANTHER" id="PTHR46648">
    <property type="entry name" value="HIT FAMILY PROTEIN 1"/>
    <property type="match status" value="1"/>
</dbReference>
<evidence type="ECO:0000256" key="3">
    <source>
        <dbReference type="PROSITE-ProRule" id="PRU00464"/>
    </source>
</evidence>
<keyword evidence="6" id="KW-1185">Reference proteome</keyword>
<dbReference type="InterPro" id="IPR019808">
    <property type="entry name" value="Histidine_triad_CS"/>
</dbReference>
<dbReference type="PANTHER" id="PTHR46648:SF1">
    <property type="entry name" value="ADENOSINE 5'-MONOPHOSPHORAMIDASE HNT1"/>
    <property type="match status" value="1"/>
</dbReference>
<feature type="active site" description="Tele-AMP-histidine intermediate" evidence="1">
    <location>
        <position position="108"/>
    </location>
</feature>
<dbReference type="FunFam" id="3.30.428.10:FF:000014">
    <property type="entry name" value="Putative histidine triad (HIT) protein"/>
    <property type="match status" value="1"/>
</dbReference>
<dbReference type="Gene3D" id="3.30.428.10">
    <property type="entry name" value="HIT-like"/>
    <property type="match status" value="1"/>
</dbReference>
<dbReference type="Pfam" id="PF01230">
    <property type="entry name" value="HIT"/>
    <property type="match status" value="1"/>
</dbReference>
<dbReference type="GO" id="GO:0003824">
    <property type="term" value="F:catalytic activity"/>
    <property type="evidence" value="ECO:0007669"/>
    <property type="project" value="InterPro"/>
</dbReference>
<dbReference type="EMBL" id="UYIG01000152">
    <property type="protein sequence ID" value="VDG29704.1"/>
    <property type="molecule type" value="Genomic_DNA"/>
</dbReference>
<dbReference type="InterPro" id="IPR036265">
    <property type="entry name" value="HIT-like_sf"/>
</dbReference>
<dbReference type="PRINTS" id="PR00332">
    <property type="entry name" value="HISTRIAD"/>
</dbReference>
<dbReference type="GO" id="GO:0009117">
    <property type="term" value="P:nucleotide metabolic process"/>
    <property type="evidence" value="ECO:0007669"/>
    <property type="project" value="TreeGrafter"/>
</dbReference>
<dbReference type="OrthoDB" id="9784774at2"/>
<evidence type="ECO:0000313" key="5">
    <source>
        <dbReference type="EMBL" id="VDG29704.1"/>
    </source>
</evidence>
<evidence type="ECO:0000256" key="1">
    <source>
        <dbReference type="PIRSR" id="PIRSR601310-1"/>
    </source>
</evidence>
<dbReference type="SUPFAM" id="SSF54197">
    <property type="entry name" value="HIT-like"/>
    <property type="match status" value="1"/>
</dbReference>
<evidence type="ECO:0000256" key="2">
    <source>
        <dbReference type="PIRSR" id="PIRSR601310-3"/>
    </source>
</evidence>
<dbReference type="InterPro" id="IPR039384">
    <property type="entry name" value="HINT"/>
</dbReference>
<gene>
    <name evidence="5" type="ORF">MUDAN_MDHGFNIF_01241</name>
</gene>
<dbReference type="RefSeq" id="WP_130852222.1">
    <property type="nucleotide sequence ID" value="NZ_UYIG01000152.1"/>
</dbReference>
<dbReference type="PROSITE" id="PS00892">
    <property type="entry name" value="HIT_1"/>
    <property type="match status" value="1"/>
</dbReference>
<dbReference type="InterPro" id="IPR001310">
    <property type="entry name" value="Histidine_triad_HIT"/>
</dbReference>
<protein>
    <submittedName>
        <fullName evidence="5">Cell-cycle regulation histidine triad protein [Lactobacillus plantarum JDM1]</fullName>
    </submittedName>
</protein>
<dbReference type="Proteomes" id="UP000289996">
    <property type="component" value="Unassembled WGS sequence"/>
</dbReference>
<dbReference type="PROSITE" id="PS51084">
    <property type="entry name" value="HIT_2"/>
    <property type="match status" value="1"/>
</dbReference>